<proteinExistence type="predicted"/>
<keyword evidence="1" id="KW-0732">Signal</keyword>
<dbReference type="InterPro" id="IPR032482">
    <property type="entry name" value="DUF5054"/>
</dbReference>
<dbReference type="SUPFAM" id="SSF88713">
    <property type="entry name" value="Glycoside hydrolase/deacetylase"/>
    <property type="match status" value="1"/>
</dbReference>
<protein>
    <submittedName>
        <fullName evidence="2">G7077 protein</fullName>
    </submittedName>
</protein>
<name>A0ABP1FY48_9CHLO</name>
<dbReference type="InterPro" id="IPR011330">
    <property type="entry name" value="Glyco_hydro/deAcase_b/a-brl"/>
</dbReference>
<dbReference type="Proteomes" id="UP001497392">
    <property type="component" value="Unassembled WGS sequence"/>
</dbReference>
<evidence type="ECO:0000256" key="1">
    <source>
        <dbReference type="SAM" id="SignalP"/>
    </source>
</evidence>
<dbReference type="Pfam" id="PF16477">
    <property type="entry name" value="DUF5054"/>
    <property type="match status" value="1"/>
</dbReference>
<feature type="signal peptide" evidence="1">
    <location>
        <begin position="1"/>
        <end position="28"/>
    </location>
</feature>
<dbReference type="EMBL" id="CAXHTA020000010">
    <property type="protein sequence ID" value="CAL5224396.1"/>
    <property type="molecule type" value="Genomic_DNA"/>
</dbReference>
<reference evidence="2 3" key="1">
    <citation type="submission" date="2024-06" db="EMBL/GenBank/DDBJ databases">
        <authorList>
            <person name="Kraege A."/>
            <person name="Thomma B."/>
        </authorList>
    </citation>
    <scope>NUCLEOTIDE SEQUENCE [LARGE SCALE GENOMIC DNA]</scope>
</reference>
<sequence>MWAHHRWSHAVAAVVAFVLISFAKPGLAKKNKTVHIVFSNHLDIGFDGISPLIGSDDNVVNVYFNSYFPKAIAVDDILRKRGGKERLKYLSHSWLISLFMDCPPNMGFTCPSDTAKKAVENAIREGIIYWHAFPYNGQLELMDERHVRECVQLTHDLDAKYGYKPKITLSQRDVPGMTRNAIPILVDEGVQAITIGVNGGSAPPGVPKNTPFIWRDKPSGKEIMTVVHPGGYSGDPIDSRDECVQVEGFSEVLCMAWRMDNQGPHSVEEVINLFNITARNFPDADIQVSTLDAYFELLIAEAPNLKLPVVTGEIGDTWIYGVASDAVKVAEYRSILRLRSSMLQAGSWNGLEDEAAYKNFSRILSKIPEHTWGLDVKTFLADYSNWSNKEFQDQLDAGAWNYRRTLDAWDRQRHYNQWALEALGNTSEARQLLQARDEIRSARAPEPGLNWERLRPSDDLNFTSNSWSIALDRKTGGLGRLQKLSDGQAGNQWASADKALGRFLYSTYTEKDYDVIWDNYMYISQDNWWVEYDFGKKNCSEAGPRRADVPGRLEDVWVERGNGTFHVYARCSMPRWAVREAGAPEEVWLDIRSDADSDVLNYDVIWVNKTATRLPEAAWVQFAPDVDITDFSTWQMYKLGRPISPLEVVSNGSYSQHAVSDEGISVTGAGQHASEELNIRSLDAALVSPGFPSPFPNVRHMPDLAEGMSFNLANNIWGTNYIMWQPYSGVGDTMRFRFEISSKQQSSSRLGQLIGRASGLPSAVAAS</sequence>
<keyword evidence="3" id="KW-1185">Reference proteome</keyword>
<dbReference type="CDD" id="cd10791">
    <property type="entry name" value="GH38N_AMII_like_1"/>
    <property type="match status" value="1"/>
</dbReference>
<evidence type="ECO:0000313" key="3">
    <source>
        <dbReference type="Proteomes" id="UP001497392"/>
    </source>
</evidence>
<evidence type="ECO:0000313" key="2">
    <source>
        <dbReference type="EMBL" id="CAL5224396.1"/>
    </source>
</evidence>
<accession>A0ABP1FY48</accession>
<feature type="chain" id="PRO_5047123696" evidence="1">
    <location>
        <begin position="29"/>
        <end position="767"/>
    </location>
</feature>
<organism evidence="2 3">
    <name type="scientific">Coccomyxa viridis</name>
    <dbReference type="NCBI Taxonomy" id="1274662"/>
    <lineage>
        <taxon>Eukaryota</taxon>
        <taxon>Viridiplantae</taxon>
        <taxon>Chlorophyta</taxon>
        <taxon>core chlorophytes</taxon>
        <taxon>Trebouxiophyceae</taxon>
        <taxon>Trebouxiophyceae incertae sedis</taxon>
        <taxon>Coccomyxaceae</taxon>
        <taxon>Coccomyxa</taxon>
    </lineage>
</organism>
<comment type="caution">
    <text evidence="2">The sequence shown here is derived from an EMBL/GenBank/DDBJ whole genome shotgun (WGS) entry which is preliminary data.</text>
</comment>
<gene>
    <name evidence="2" type="primary">g7077</name>
    <name evidence="2" type="ORF">VP750_LOCUS6055</name>
</gene>